<feature type="domain" description="PLD phosphodiesterase" evidence="1">
    <location>
        <begin position="307"/>
        <end position="334"/>
    </location>
</feature>
<accession>A0A1F7RP93</accession>
<proteinExistence type="predicted"/>
<comment type="caution">
    <text evidence="2">The sequence shown here is derived from an EMBL/GenBank/DDBJ whole genome shotgun (WGS) entry which is preliminary data.</text>
</comment>
<dbReference type="GO" id="GO:0032049">
    <property type="term" value="P:cardiolipin biosynthetic process"/>
    <property type="evidence" value="ECO:0007669"/>
    <property type="project" value="UniProtKB-ARBA"/>
</dbReference>
<dbReference type="InterPro" id="IPR025202">
    <property type="entry name" value="PLD-like_dom"/>
</dbReference>
<dbReference type="Proteomes" id="UP000178797">
    <property type="component" value="Unassembled WGS sequence"/>
</dbReference>
<feature type="domain" description="PLD phosphodiesterase" evidence="1">
    <location>
        <begin position="132"/>
        <end position="159"/>
    </location>
</feature>
<gene>
    <name evidence="2" type="ORF">A2W05_02495</name>
</gene>
<dbReference type="GO" id="GO:0030572">
    <property type="term" value="F:phosphatidyltransferase activity"/>
    <property type="evidence" value="ECO:0007669"/>
    <property type="project" value="UniProtKB-ARBA"/>
</dbReference>
<dbReference type="Pfam" id="PF13091">
    <property type="entry name" value="PLDc_2"/>
    <property type="match status" value="2"/>
</dbReference>
<protein>
    <recommendedName>
        <fullName evidence="1">PLD phosphodiesterase domain-containing protein</fullName>
    </recommendedName>
</protein>
<dbReference type="PROSITE" id="PS50035">
    <property type="entry name" value="PLD"/>
    <property type="match status" value="2"/>
</dbReference>
<reference evidence="2 3" key="1">
    <citation type="journal article" date="2016" name="Nat. Commun.">
        <title>Thousands of microbial genomes shed light on interconnected biogeochemical processes in an aquifer system.</title>
        <authorList>
            <person name="Anantharaman K."/>
            <person name="Brown C.T."/>
            <person name="Hug L.A."/>
            <person name="Sharon I."/>
            <person name="Castelle C.J."/>
            <person name="Probst A.J."/>
            <person name="Thomas B.C."/>
            <person name="Singh A."/>
            <person name="Wilkins M.J."/>
            <person name="Karaoz U."/>
            <person name="Brodie E.L."/>
            <person name="Williams K.H."/>
            <person name="Hubbard S.S."/>
            <person name="Banfield J.F."/>
        </authorList>
    </citation>
    <scope>NUCLEOTIDE SEQUENCE [LARGE SCALE GENOMIC DNA]</scope>
</reference>
<dbReference type="PANTHER" id="PTHR21248">
    <property type="entry name" value="CARDIOLIPIN SYNTHASE"/>
    <property type="match status" value="1"/>
</dbReference>
<evidence type="ECO:0000313" key="3">
    <source>
        <dbReference type="Proteomes" id="UP000178797"/>
    </source>
</evidence>
<dbReference type="PANTHER" id="PTHR21248:SF22">
    <property type="entry name" value="PHOSPHOLIPASE D"/>
    <property type="match status" value="1"/>
</dbReference>
<dbReference type="SMART" id="SM00155">
    <property type="entry name" value="PLDc"/>
    <property type="match status" value="2"/>
</dbReference>
<dbReference type="Gene3D" id="3.30.870.10">
    <property type="entry name" value="Endonuclease Chain A"/>
    <property type="match status" value="2"/>
</dbReference>
<name>A0A1F7RP93_9BACT</name>
<dbReference type="PIRSF" id="PIRSF000850">
    <property type="entry name" value="Phospholipase_D_PSS"/>
    <property type="match status" value="1"/>
</dbReference>
<dbReference type="EMBL" id="MGDE01000259">
    <property type="protein sequence ID" value="OGL42717.1"/>
    <property type="molecule type" value="Genomic_DNA"/>
</dbReference>
<sequence>MHDSQLSNIHPIKPEPAFQKSAIEEILGIPFTENNHVRLLQSGKEIFQTIFDSVTNARHIICIEFYIFKNDDTGKKLSALLKEKARQGVSIYLLYDHFGSFLTSRSFWSDLKKEGIKVRVSHPFKWSALRGYIYRNHKKLLVIDGNKAFIGGFNIADEYHGYFKKRKKIWRDTGIYLEGQIASTLLSIFSKSWRTWKGELFKLPIRHQFINHGVPVIPVFMNSRRAGRKTRRLLLYSIKNAKESIFLTTAYFIPSRKILRALENAAKKGVNIKLLLPGKSDVTAAFYAGRSYYNRLLKTGVEIYNYQDAVLHAKTAVFDGCWSIIGSTNLDFQSLRRNEESNVGIFDGNFGRQMIEAFESDLHNSIKIDANTWSKRPFYEKILEKFFSLFRKRL</sequence>
<organism evidence="2 3">
    <name type="scientific">Candidatus Schekmanbacteria bacterium RBG_16_38_10</name>
    <dbReference type="NCBI Taxonomy" id="1817879"/>
    <lineage>
        <taxon>Bacteria</taxon>
        <taxon>Candidatus Schekmaniibacteriota</taxon>
    </lineage>
</organism>
<dbReference type="InterPro" id="IPR001736">
    <property type="entry name" value="PLipase_D/transphosphatidylase"/>
</dbReference>
<dbReference type="CDD" id="cd09110">
    <property type="entry name" value="PLDc_CLS_1"/>
    <property type="match status" value="1"/>
</dbReference>
<evidence type="ECO:0000259" key="1">
    <source>
        <dbReference type="PROSITE" id="PS50035"/>
    </source>
</evidence>
<evidence type="ECO:0000313" key="2">
    <source>
        <dbReference type="EMBL" id="OGL42717.1"/>
    </source>
</evidence>
<dbReference type="SUPFAM" id="SSF56024">
    <property type="entry name" value="Phospholipase D/nuclease"/>
    <property type="match status" value="2"/>
</dbReference>
<dbReference type="AlphaFoldDB" id="A0A1F7RP93"/>
<dbReference type="CDD" id="cd09159">
    <property type="entry name" value="PLDc_ybhO_like_2"/>
    <property type="match status" value="1"/>
</dbReference>